<dbReference type="AlphaFoldDB" id="A0A0S2K7E9"/>
<dbReference type="SMART" id="SM00987">
    <property type="entry name" value="UreE_C"/>
    <property type="match status" value="1"/>
</dbReference>
<organism evidence="2 3">
    <name type="scientific">Pseudoalteromonas phenolica</name>
    <dbReference type="NCBI Taxonomy" id="161398"/>
    <lineage>
        <taxon>Bacteria</taxon>
        <taxon>Pseudomonadati</taxon>
        <taxon>Pseudomonadota</taxon>
        <taxon>Gammaproteobacteria</taxon>
        <taxon>Alteromonadales</taxon>
        <taxon>Pseudoalteromonadaceae</taxon>
        <taxon>Pseudoalteromonas</taxon>
    </lineage>
</organism>
<name>A0A0S2K7E9_9GAMM</name>
<evidence type="ECO:0000313" key="2">
    <source>
        <dbReference type="EMBL" id="ALO43906.1"/>
    </source>
</evidence>
<dbReference type="PANTHER" id="PTHR42160">
    <property type="entry name" value="URACIL-DNA GLYCOSYLASE SUPERFAMILY PROTEIN"/>
    <property type="match status" value="1"/>
</dbReference>
<dbReference type="Proteomes" id="UP000061457">
    <property type="component" value="Chromosome II"/>
</dbReference>
<dbReference type="InterPro" id="IPR005122">
    <property type="entry name" value="Uracil-DNA_glycosylase-like"/>
</dbReference>
<dbReference type="InterPro" id="IPR047124">
    <property type="entry name" value="HI_0220.2"/>
</dbReference>
<accession>A0A0S2K7E9</accession>
<feature type="domain" description="Uracil-DNA glycosylase-like" evidence="1">
    <location>
        <begin position="31"/>
        <end position="186"/>
    </location>
</feature>
<dbReference type="Gene3D" id="3.40.470.10">
    <property type="entry name" value="Uracil-DNA glycosylase-like domain"/>
    <property type="match status" value="1"/>
</dbReference>
<dbReference type="KEGG" id="pphe:PP2015_3431"/>
<dbReference type="Pfam" id="PF03167">
    <property type="entry name" value="UDG"/>
    <property type="match status" value="1"/>
</dbReference>
<dbReference type="SUPFAM" id="SSF52141">
    <property type="entry name" value="Uracil-DNA glycosylase-like"/>
    <property type="match status" value="1"/>
</dbReference>
<dbReference type="STRING" id="161398.PP2015_3431"/>
<gene>
    <name evidence="2" type="ORF">PP2015_3431</name>
</gene>
<sequence>MNYLYENMNLIDQITACRLCDEVLPFGARPVIQASPVAKILISGQAPSLKVHQTGKLFNDQSGETLRDWLGVTEAQFYDPDLFAIVPMAFCYPGKGKSGDLAPPKICAQTWQQPLQAYFKQIHLHILVGQYSQRYYCKNYKSVTQQVQQWPSMLPRRIALPHPSPRNQPWRAKNTWFEQELVPRLRTNIQKLIDS</sequence>
<dbReference type="InterPro" id="IPR036895">
    <property type="entry name" value="Uracil-DNA_glycosylase-like_sf"/>
</dbReference>
<dbReference type="EMBL" id="CP013188">
    <property type="protein sequence ID" value="ALO43906.1"/>
    <property type="molecule type" value="Genomic_DNA"/>
</dbReference>
<dbReference type="SMART" id="SM00986">
    <property type="entry name" value="UDG"/>
    <property type="match status" value="1"/>
</dbReference>
<keyword evidence="3" id="KW-1185">Reference proteome</keyword>
<dbReference type="PATRIC" id="fig|161398.10.peg.3496"/>
<evidence type="ECO:0000259" key="1">
    <source>
        <dbReference type="SMART" id="SM00986"/>
    </source>
</evidence>
<protein>
    <submittedName>
        <fullName evidence="2">Uracil-DNA glycosylase</fullName>
    </submittedName>
</protein>
<evidence type="ECO:0000313" key="3">
    <source>
        <dbReference type="Proteomes" id="UP000061457"/>
    </source>
</evidence>
<proteinExistence type="predicted"/>
<reference evidence="2 3" key="1">
    <citation type="submission" date="2015-11" db="EMBL/GenBank/DDBJ databases">
        <authorList>
            <person name="Zhang Y."/>
            <person name="Guo Z."/>
        </authorList>
    </citation>
    <scope>NUCLEOTIDE SEQUENCE [LARGE SCALE GENOMIC DNA]</scope>
    <source>
        <strain evidence="2 3">KCTC 12086</strain>
    </source>
</reference>
<dbReference type="RefSeq" id="WP_237113213.1">
    <property type="nucleotide sequence ID" value="NZ_CP013188.1"/>
</dbReference>
<dbReference type="CDD" id="cd10033">
    <property type="entry name" value="UDG_like"/>
    <property type="match status" value="1"/>
</dbReference>
<dbReference type="PANTHER" id="PTHR42160:SF1">
    <property type="entry name" value="URACIL-DNA GLYCOSYLASE SUPERFAMILY PROTEIN"/>
    <property type="match status" value="1"/>
</dbReference>